<feature type="region of interest" description="Disordered" evidence="1">
    <location>
        <begin position="49"/>
        <end position="100"/>
    </location>
</feature>
<dbReference type="RefSeq" id="XP_056499506.1">
    <property type="nucleotide sequence ID" value="XM_056646065.1"/>
</dbReference>
<dbReference type="Proteomes" id="UP001147733">
    <property type="component" value="Unassembled WGS sequence"/>
</dbReference>
<proteinExistence type="predicted"/>
<sequence length="100" mass="11001">MVYRRNRREASQIGKLLVIPPPGTVDQVVFTGGSEHLWTNRRVLKGGGEKMGRSGEILGGKKGKGGFKVGGERNGGWWIWDLPGGENDPRSSRIDDEAKR</sequence>
<name>A0A9W9NWJ3_PENCI</name>
<evidence type="ECO:0000313" key="2">
    <source>
        <dbReference type="EMBL" id="KAJ5227141.1"/>
    </source>
</evidence>
<feature type="compositionally biased region" description="Basic and acidic residues" evidence="1">
    <location>
        <begin position="87"/>
        <end position="100"/>
    </location>
</feature>
<gene>
    <name evidence="2" type="ORF">N7469_007147</name>
</gene>
<reference evidence="2" key="2">
    <citation type="journal article" date="2023" name="IMA Fungus">
        <title>Comparative genomic study of the Penicillium genus elucidates a diverse pangenome and 15 lateral gene transfer events.</title>
        <authorList>
            <person name="Petersen C."/>
            <person name="Sorensen T."/>
            <person name="Nielsen M.R."/>
            <person name="Sondergaard T.E."/>
            <person name="Sorensen J.L."/>
            <person name="Fitzpatrick D.A."/>
            <person name="Frisvad J.C."/>
            <person name="Nielsen K.L."/>
        </authorList>
    </citation>
    <scope>NUCLEOTIDE SEQUENCE</scope>
    <source>
        <strain evidence="2">IBT 23319</strain>
    </source>
</reference>
<protein>
    <submittedName>
        <fullName evidence="2">Uncharacterized protein</fullName>
    </submittedName>
</protein>
<dbReference type="GeneID" id="81385232"/>
<reference evidence="2" key="1">
    <citation type="submission" date="2022-11" db="EMBL/GenBank/DDBJ databases">
        <authorList>
            <person name="Petersen C."/>
        </authorList>
    </citation>
    <scope>NUCLEOTIDE SEQUENCE</scope>
    <source>
        <strain evidence="2">IBT 23319</strain>
    </source>
</reference>
<accession>A0A9W9NWJ3</accession>
<dbReference type="EMBL" id="JAPQKT010000006">
    <property type="protein sequence ID" value="KAJ5227141.1"/>
    <property type="molecule type" value="Genomic_DNA"/>
</dbReference>
<evidence type="ECO:0000256" key="1">
    <source>
        <dbReference type="SAM" id="MobiDB-lite"/>
    </source>
</evidence>
<organism evidence="2 3">
    <name type="scientific">Penicillium citrinum</name>
    <dbReference type="NCBI Taxonomy" id="5077"/>
    <lineage>
        <taxon>Eukaryota</taxon>
        <taxon>Fungi</taxon>
        <taxon>Dikarya</taxon>
        <taxon>Ascomycota</taxon>
        <taxon>Pezizomycotina</taxon>
        <taxon>Eurotiomycetes</taxon>
        <taxon>Eurotiomycetidae</taxon>
        <taxon>Eurotiales</taxon>
        <taxon>Aspergillaceae</taxon>
        <taxon>Penicillium</taxon>
    </lineage>
</organism>
<comment type="caution">
    <text evidence="2">The sequence shown here is derived from an EMBL/GenBank/DDBJ whole genome shotgun (WGS) entry which is preliminary data.</text>
</comment>
<evidence type="ECO:0000313" key="3">
    <source>
        <dbReference type="Proteomes" id="UP001147733"/>
    </source>
</evidence>
<keyword evidence="3" id="KW-1185">Reference proteome</keyword>
<dbReference type="AlphaFoldDB" id="A0A9W9NWJ3"/>